<evidence type="ECO:0000313" key="2">
    <source>
        <dbReference type="EMBL" id="QLH06051.1"/>
    </source>
</evidence>
<dbReference type="RefSeq" id="WP_179372112.1">
    <property type="nucleotide sequence ID" value="NZ_CP026995.1"/>
</dbReference>
<evidence type="ECO:0000313" key="3">
    <source>
        <dbReference type="Proteomes" id="UP000509478"/>
    </source>
</evidence>
<evidence type="ECO:0000256" key="1">
    <source>
        <dbReference type="SAM" id="Phobius"/>
    </source>
</evidence>
<dbReference type="Proteomes" id="UP000509478">
    <property type="component" value="Chromosome"/>
</dbReference>
<gene>
    <name evidence="2" type="ORF">C5F50_02370</name>
</gene>
<name>A0A7D5M4R9_9ARCH</name>
<organism evidence="2 3">
    <name type="scientific">Nitrosopumilus ureiphilus</name>
    <dbReference type="NCBI Taxonomy" id="1470067"/>
    <lineage>
        <taxon>Archaea</taxon>
        <taxon>Nitrososphaerota</taxon>
        <taxon>Nitrososphaeria</taxon>
        <taxon>Nitrosopumilales</taxon>
        <taxon>Nitrosopumilaceae</taxon>
        <taxon>Nitrosopumilus</taxon>
    </lineage>
</organism>
<accession>A0A7D5M4R9</accession>
<protein>
    <submittedName>
        <fullName evidence="2">Uncharacterized protein</fullName>
    </submittedName>
</protein>
<dbReference type="OrthoDB" id="11432at2157"/>
<keyword evidence="1" id="KW-0812">Transmembrane</keyword>
<feature type="transmembrane region" description="Helical" evidence="1">
    <location>
        <begin position="136"/>
        <end position="160"/>
    </location>
</feature>
<dbReference type="KEGG" id="nue:C5F50_02370"/>
<dbReference type="GeneID" id="56066869"/>
<dbReference type="EMBL" id="CP026995">
    <property type="protein sequence ID" value="QLH06051.1"/>
    <property type="molecule type" value="Genomic_DNA"/>
</dbReference>
<sequence length="167" mass="17952">MQKLGIVVVGSGVVIIIGLFLLVLGNQAILEGIIQDNGKVSSEQTLSISNDFDSQITSIGIFAVQIIEFQENAFSAKILDPFDIEIASQEINEENIEEEFKVLETGTYKLIIQSNSNDETQVFAAIGPLPDSGKKILGFIPVYVIVAGMIGLAGVGILGIKNRKRSV</sequence>
<keyword evidence="1" id="KW-0472">Membrane</keyword>
<keyword evidence="3" id="KW-1185">Reference proteome</keyword>
<keyword evidence="1" id="KW-1133">Transmembrane helix</keyword>
<reference evidence="2 3" key="1">
    <citation type="submission" date="2018-02" db="EMBL/GenBank/DDBJ databases">
        <title>Complete genome of Nitrosopumilus ureaphilus PS0.</title>
        <authorList>
            <person name="Qin W."/>
            <person name="Zheng Y."/>
            <person name="Stahl D.A."/>
        </authorList>
    </citation>
    <scope>NUCLEOTIDE SEQUENCE [LARGE SCALE GENOMIC DNA]</scope>
    <source>
        <strain evidence="2 3">PS0</strain>
    </source>
</reference>
<dbReference type="AlphaFoldDB" id="A0A7D5M4R9"/>
<proteinExistence type="predicted"/>
<feature type="transmembrane region" description="Helical" evidence="1">
    <location>
        <begin position="6"/>
        <end position="25"/>
    </location>
</feature>